<sequence>MSSDLYPNGFTAGTGAVYSLWSCGDRGVCFGDWNPADIGWACGDGEGKGLLWRYGGKRCRIRARDEEEDVDLGTGMSRVSVFFWYSDWWNRSRVC</sequence>
<keyword evidence="2" id="KW-1185">Reference proteome</keyword>
<evidence type="ECO:0000313" key="1">
    <source>
        <dbReference type="EMBL" id="KAF3596312.1"/>
    </source>
</evidence>
<organism evidence="1 2">
    <name type="scientific">Brassica cretica</name>
    <name type="common">Mustard</name>
    <dbReference type="NCBI Taxonomy" id="69181"/>
    <lineage>
        <taxon>Eukaryota</taxon>
        <taxon>Viridiplantae</taxon>
        <taxon>Streptophyta</taxon>
        <taxon>Embryophyta</taxon>
        <taxon>Tracheophyta</taxon>
        <taxon>Spermatophyta</taxon>
        <taxon>Magnoliopsida</taxon>
        <taxon>eudicotyledons</taxon>
        <taxon>Gunneridae</taxon>
        <taxon>Pentapetalae</taxon>
        <taxon>rosids</taxon>
        <taxon>malvids</taxon>
        <taxon>Brassicales</taxon>
        <taxon>Brassicaceae</taxon>
        <taxon>Brassiceae</taxon>
        <taxon>Brassica</taxon>
    </lineage>
</organism>
<protein>
    <submittedName>
        <fullName evidence="1">Uncharacterized protein</fullName>
    </submittedName>
</protein>
<dbReference type="EMBL" id="QGKV02000299">
    <property type="protein sequence ID" value="KAF3596312.1"/>
    <property type="molecule type" value="Genomic_DNA"/>
</dbReference>
<proteinExistence type="predicted"/>
<accession>A0ABQ7EGX8</accession>
<dbReference type="Proteomes" id="UP000266723">
    <property type="component" value="Unassembled WGS sequence"/>
</dbReference>
<reference evidence="1 2" key="1">
    <citation type="journal article" date="2020" name="BMC Genomics">
        <title>Intraspecific diversification of the crop wild relative Brassica cretica Lam. using demographic model selection.</title>
        <authorList>
            <person name="Kioukis A."/>
            <person name="Michalopoulou V.A."/>
            <person name="Briers L."/>
            <person name="Pirintsos S."/>
            <person name="Studholme D.J."/>
            <person name="Pavlidis P."/>
            <person name="Sarris P.F."/>
        </authorList>
    </citation>
    <scope>NUCLEOTIDE SEQUENCE [LARGE SCALE GENOMIC DNA]</scope>
    <source>
        <strain evidence="2">cv. PFS-1207/04</strain>
    </source>
</reference>
<evidence type="ECO:0000313" key="2">
    <source>
        <dbReference type="Proteomes" id="UP000266723"/>
    </source>
</evidence>
<comment type="caution">
    <text evidence="1">The sequence shown here is derived from an EMBL/GenBank/DDBJ whole genome shotgun (WGS) entry which is preliminary data.</text>
</comment>
<name>A0ABQ7EGX8_BRACR</name>
<gene>
    <name evidence="1" type="ORF">DY000_02025948</name>
</gene>